<dbReference type="SUPFAM" id="SSF53067">
    <property type="entry name" value="Actin-like ATPase domain"/>
    <property type="match status" value="1"/>
</dbReference>
<dbReference type="InterPro" id="IPR000600">
    <property type="entry name" value="ROK"/>
</dbReference>
<dbReference type="AlphaFoldDB" id="A0A9X1S7E9"/>
<protein>
    <submittedName>
        <fullName evidence="2">ROK family protein</fullName>
    </submittedName>
</protein>
<evidence type="ECO:0000256" key="1">
    <source>
        <dbReference type="ARBA" id="ARBA00006479"/>
    </source>
</evidence>
<dbReference type="Pfam" id="PF00480">
    <property type="entry name" value="ROK"/>
    <property type="match status" value="1"/>
</dbReference>
<dbReference type="InterPro" id="IPR043129">
    <property type="entry name" value="ATPase_NBD"/>
</dbReference>
<evidence type="ECO:0000313" key="3">
    <source>
        <dbReference type="Proteomes" id="UP001139264"/>
    </source>
</evidence>
<proteinExistence type="inferred from homology"/>
<reference evidence="2" key="1">
    <citation type="submission" date="2021-10" db="EMBL/GenBank/DDBJ databases">
        <title>Novel species in genus Arthrobacter.</title>
        <authorList>
            <person name="Liu Y."/>
        </authorList>
    </citation>
    <scope>NUCLEOTIDE SEQUENCE</scope>
    <source>
        <strain evidence="2">Zg-Y809</strain>
    </source>
</reference>
<comment type="caution">
    <text evidence="2">The sequence shown here is derived from an EMBL/GenBank/DDBJ whole genome shotgun (WGS) entry which is preliminary data.</text>
</comment>
<dbReference type="SUPFAM" id="SSF46785">
    <property type="entry name" value="Winged helix' DNA-binding domain"/>
    <property type="match status" value="1"/>
</dbReference>
<dbReference type="PANTHER" id="PTHR18964">
    <property type="entry name" value="ROK (REPRESSOR, ORF, KINASE) FAMILY"/>
    <property type="match status" value="1"/>
</dbReference>
<evidence type="ECO:0000313" key="2">
    <source>
        <dbReference type="EMBL" id="MCC3270763.1"/>
    </source>
</evidence>
<name>A0A9X1S7E9_9MICC</name>
<dbReference type="InterPro" id="IPR036390">
    <property type="entry name" value="WH_DNA-bd_sf"/>
</dbReference>
<comment type="similarity">
    <text evidence="1">Belongs to the ROK (NagC/XylR) family.</text>
</comment>
<gene>
    <name evidence="2" type="ORF">LJ751_15615</name>
</gene>
<dbReference type="PANTHER" id="PTHR18964:SF149">
    <property type="entry name" value="BIFUNCTIONAL UDP-N-ACETYLGLUCOSAMINE 2-EPIMERASE_N-ACETYLMANNOSAMINE KINASE"/>
    <property type="match status" value="1"/>
</dbReference>
<dbReference type="RefSeq" id="WP_227909069.1">
    <property type="nucleotide sequence ID" value="NZ_CP095461.1"/>
</dbReference>
<accession>A0A9X1S7E9</accession>
<sequence>MDPSANTPQFLRRTNLRAVLEVLRSTSSVTGTDLIEATGLTRATVIAVCDDLIARGWAREADSPRTEGQKGRPARRFEFNENAGYVLGLDVGIATVRVLVADLAGTVVGGAEAQFPRHGGQPDARRRILTDAVDKALGDAGITSAEVFCVGTGVAAQVTGDGVVIPGQPTAPMFDLGLQREFGEVRGWPMLLENDAKLAALAERWRGVGAGEKNLAVILAGERLGSGIIDAGRLLHGARGGTGAMGGLELVEGVGNEDGIAKLARLWGSAALKEGHDGRIRDLVGSKTNRASARYVFEAAVDGDPVAQDILDRIARRMARVLALVSSFFDPRLIVIGGAVAASAEALLPAMTRELAGYVAEPPRLAVSDMGKMLVPTGAVRLALDYVEEHLLELVPQVRQAMPRGRFPGEGN</sequence>
<dbReference type="Proteomes" id="UP001139264">
    <property type="component" value="Unassembled WGS sequence"/>
</dbReference>
<organism evidence="2 3">
    <name type="scientific">Arthrobacter gengyunqii</name>
    <dbReference type="NCBI Taxonomy" id="2886940"/>
    <lineage>
        <taxon>Bacteria</taxon>
        <taxon>Bacillati</taxon>
        <taxon>Actinomycetota</taxon>
        <taxon>Actinomycetes</taxon>
        <taxon>Micrococcales</taxon>
        <taxon>Micrococcaceae</taxon>
        <taxon>Arthrobacter</taxon>
    </lineage>
</organism>
<dbReference type="InterPro" id="IPR036388">
    <property type="entry name" value="WH-like_DNA-bd_sf"/>
</dbReference>
<dbReference type="Gene3D" id="1.10.10.10">
    <property type="entry name" value="Winged helix-like DNA-binding domain superfamily/Winged helix DNA-binding domain"/>
    <property type="match status" value="1"/>
</dbReference>
<dbReference type="Gene3D" id="3.30.420.40">
    <property type="match status" value="2"/>
</dbReference>
<dbReference type="EMBL" id="JAJFZP010000014">
    <property type="protein sequence ID" value="MCC3270763.1"/>
    <property type="molecule type" value="Genomic_DNA"/>
</dbReference>